<gene>
    <name evidence="1" type="ORF">ANN_18050</name>
</gene>
<name>A0ABQ8SPR8_PERAM</name>
<sequence>MFFLNISNVFVPDRAYLLAFRTKPIRELRHFSYHGIDRGADTVKRWFRSEAADFYDTKIDPMWPTLMHCVRVYDSGTVSVHVKRNILLPSVEFRQNIIPKLITEWKYAKYIVFKAQNNIENAHVLGDLMETMQTFGQEDRRFKNYTLNQFKRAVYYERELNRLHQLLVYADDVNMLGENPQMIRENTGILLEESKEIATKYLFIVLTYCEFTFTYTLEPQSSTVMSKQAHFSDLDVVRWHQALLGKKDGALRLASIPTIKSFNSSLVTAVQSVHILFATMSAAVQKCITLAKYFISQHISTTKHKNALSKATGKKIPLLPIVIATSSRKSQFEFDLCKAFLAAEIPLWKVYLSRIVRSSPIGSLVPFSTLECKRRFSMRKRIFAECDIRLIVLNSLNFLAL</sequence>
<protein>
    <submittedName>
        <fullName evidence="1">Uncharacterized protein</fullName>
    </submittedName>
</protein>
<reference evidence="1 2" key="1">
    <citation type="journal article" date="2022" name="Allergy">
        <title>Genome assembly and annotation of Periplaneta americana reveal a comprehensive cockroach allergen profile.</title>
        <authorList>
            <person name="Wang L."/>
            <person name="Xiong Q."/>
            <person name="Saelim N."/>
            <person name="Wang L."/>
            <person name="Nong W."/>
            <person name="Wan A.T."/>
            <person name="Shi M."/>
            <person name="Liu X."/>
            <person name="Cao Q."/>
            <person name="Hui J.H.L."/>
            <person name="Sookrung N."/>
            <person name="Leung T.F."/>
            <person name="Tungtrongchitr A."/>
            <person name="Tsui S.K.W."/>
        </authorList>
    </citation>
    <scope>NUCLEOTIDE SEQUENCE [LARGE SCALE GENOMIC DNA]</scope>
    <source>
        <strain evidence="1">PWHHKU_190912</strain>
    </source>
</reference>
<organism evidence="1 2">
    <name type="scientific">Periplaneta americana</name>
    <name type="common">American cockroach</name>
    <name type="synonym">Blatta americana</name>
    <dbReference type="NCBI Taxonomy" id="6978"/>
    <lineage>
        <taxon>Eukaryota</taxon>
        <taxon>Metazoa</taxon>
        <taxon>Ecdysozoa</taxon>
        <taxon>Arthropoda</taxon>
        <taxon>Hexapoda</taxon>
        <taxon>Insecta</taxon>
        <taxon>Pterygota</taxon>
        <taxon>Neoptera</taxon>
        <taxon>Polyneoptera</taxon>
        <taxon>Dictyoptera</taxon>
        <taxon>Blattodea</taxon>
        <taxon>Blattoidea</taxon>
        <taxon>Blattidae</taxon>
        <taxon>Blattinae</taxon>
        <taxon>Periplaneta</taxon>
    </lineage>
</organism>
<keyword evidence="2" id="KW-1185">Reference proteome</keyword>
<accession>A0ABQ8SPR8</accession>
<proteinExistence type="predicted"/>
<dbReference type="EMBL" id="JAJSOF020000023">
    <property type="protein sequence ID" value="KAJ4435435.1"/>
    <property type="molecule type" value="Genomic_DNA"/>
</dbReference>
<evidence type="ECO:0000313" key="1">
    <source>
        <dbReference type="EMBL" id="KAJ4435435.1"/>
    </source>
</evidence>
<dbReference type="Proteomes" id="UP001148838">
    <property type="component" value="Unassembled WGS sequence"/>
</dbReference>
<comment type="caution">
    <text evidence="1">The sequence shown here is derived from an EMBL/GenBank/DDBJ whole genome shotgun (WGS) entry which is preliminary data.</text>
</comment>
<evidence type="ECO:0000313" key="2">
    <source>
        <dbReference type="Proteomes" id="UP001148838"/>
    </source>
</evidence>